<keyword evidence="3" id="KW-1185">Reference proteome</keyword>
<name>A0A317VT66_9EURO</name>
<dbReference type="AlphaFoldDB" id="A0A317VT66"/>
<feature type="compositionally biased region" description="Basic residues" evidence="1">
    <location>
        <begin position="109"/>
        <end position="122"/>
    </location>
</feature>
<evidence type="ECO:0000313" key="3">
    <source>
        <dbReference type="Proteomes" id="UP000247233"/>
    </source>
</evidence>
<dbReference type="VEuPathDB" id="FungiDB:BO70DRAFT_73356"/>
<organism evidence="2 3">
    <name type="scientific">Aspergillus heteromorphus CBS 117.55</name>
    <dbReference type="NCBI Taxonomy" id="1448321"/>
    <lineage>
        <taxon>Eukaryota</taxon>
        <taxon>Fungi</taxon>
        <taxon>Dikarya</taxon>
        <taxon>Ascomycota</taxon>
        <taxon>Pezizomycotina</taxon>
        <taxon>Eurotiomycetes</taxon>
        <taxon>Eurotiomycetidae</taxon>
        <taxon>Eurotiales</taxon>
        <taxon>Aspergillaceae</taxon>
        <taxon>Aspergillus</taxon>
        <taxon>Aspergillus subgen. Circumdati</taxon>
    </lineage>
</organism>
<accession>A0A317VT66</accession>
<evidence type="ECO:0000256" key="1">
    <source>
        <dbReference type="SAM" id="MobiDB-lite"/>
    </source>
</evidence>
<feature type="region of interest" description="Disordered" evidence="1">
    <location>
        <begin position="76"/>
        <end position="145"/>
    </location>
</feature>
<gene>
    <name evidence="2" type="ORF">BO70DRAFT_73356</name>
</gene>
<protein>
    <submittedName>
        <fullName evidence="2">Uncharacterized protein</fullName>
    </submittedName>
</protein>
<comment type="caution">
    <text evidence="2">The sequence shown here is derived from an EMBL/GenBank/DDBJ whole genome shotgun (WGS) entry which is preliminary data.</text>
</comment>
<dbReference type="Proteomes" id="UP000247233">
    <property type="component" value="Unassembled WGS sequence"/>
</dbReference>
<dbReference type="EMBL" id="MSFL01000019">
    <property type="protein sequence ID" value="PWY77115.1"/>
    <property type="molecule type" value="Genomic_DNA"/>
</dbReference>
<reference evidence="2 3" key="1">
    <citation type="submission" date="2016-12" db="EMBL/GenBank/DDBJ databases">
        <title>The genomes of Aspergillus section Nigri reveals drivers in fungal speciation.</title>
        <authorList>
            <consortium name="DOE Joint Genome Institute"/>
            <person name="Vesth T.C."/>
            <person name="Nybo J."/>
            <person name="Theobald S."/>
            <person name="Brandl J."/>
            <person name="Frisvad J.C."/>
            <person name="Nielsen K.F."/>
            <person name="Lyhne E.K."/>
            <person name="Kogle M.E."/>
            <person name="Kuo A."/>
            <person name="Riley R."/>
            <person name="Clum A."/>
            <person name="Nolan M."/>
            <person name="Lipzen A."/>
            <person name="Salamov A."/>
            <person name="Henrissat B."/>
            <person name="Wiebenga A."/>
            <person name="De Vries R.P."/>
            <person name="Grigoriev I.V."/>
            <person name="Mortensen U.H."/>
            <person name="Andersen M.R."/>
            <person name="Baker S.E."/>
        </authorList>
    </citation>
    <scope>NUCLEOTIDE SEQUENCE [LARGE SCALE GENOMIC DNA]</scope>
    <source>
        <strain evidence="2 3">CBS 117.55</strain>
    </source>
</reference>
<dbReference type="GeneID" id="37070917"/>
<dbReference type="RefSeq" id="XP_025397876.1">
    <property type="nucleotide sequence ID" value="XM_025548680.1"/>
</dbReference>
<sequence length="145" mass="16379">MHEVQGHGVRYILSLPDRPVDICWRSNPSGFGLRLAQIGTESTNCCVGSFAGIPAKGAKDASVPLVQDQDRTAIRPRKTCFNPCSKGNEQKRQRRARIKSKEREIRGKSEKKKKRKAKKRNDRKSLSWKEAGRCDDRTTSSPRSL</sequence>
<feature type="compositionally biased region" description="Basic and acidic residues" evidence="1">
    <location>
        <begin position="99"/>
        <end position="108"/>
    </location>
</feature>
<proteinExistence type="predicted"/>
<evidence type="ECO:0000313" key="2">
    <source>
        <dbReference type="EMBL" id="PWY77115.1"/>
    </source>
</evidence>
<feature type="compositionally biased region" description="Basic and acidic residues" evidence="1">
    <location>
        <begin position="123"/>
        <end position="138"/>
    </location>
</feature>